<keyword evidence="3" id="KW-1185">Reference proteome</keyword>
<organism evidence="2 3">
    <name type="scientific">Pedococcus bigeumensis</name>
    <dbReference type="NCBI Taxonomy" id="433644"/>
    <lineage>
        <taxon>Bacteria</taxon>
        <taxon>Bacillati</taxon>
        <taxon>Actinomycetota</taxon>
        <taxon>Actinomycetes</taxon>
        <taxon>Micrococcales</taxon>
        <taxon>Intrasporangiaceae</taxon>
        <taxon>Pedococcus</taxon>
    </lineage>
</organism>
<evidence type="ECO:0000313" key="2">
    <source>
        <dbReference type="EMBL" id="TPG16865.1"/>
    </source>
</evidence>
<gene>
    <name evidence="2" type="ORF">EAH86_08700</name>
</gene>
<dbReference type="Proteomes" id="UP000317722">
    <property type="component" value="Unassembled WGS sequence"/>
</dbReference>
<evidence type="ECO:0000313" key="3">
    <source>
        <dbReference type="Proteomes" id="UP000317722"/>
    </source>
</evidence>
<feature type="compositionally biased region" description="Basic residues" evidence="1">
    <location>
        <begin position="1"/>
        <end position="11"/>
    </location>
</feature>
<evidence type="ECO:0000256" key="1">
    <source>
        <dbReference type="SAM" id="MobiDB-lite"/>
    </source>
</evidence>
<reference evidence="2 3" key="1">
    <citation type="journal article" date="2019" name="Environ. Microbiol.">
        <title>Species interactions and distinct microbial communities in high Arctic permafrost affected cryosols are associated with the CH4 and CO2 gas fluxes.</title>
        <authorList>
            <person name="Altshuler I."/>
            <person name="Hamel J."/>
            <person name="Turney S."/>
            <person name="Magnuson E."/>
            <person name="Levesque R."/>
            <person name="Greer C."/>
            <person name="Whyte L.G."/>
        </authorList>
    </citation>
    <scope>NUCLEOTIDE SEQUENCE [LARGE SCALE GENOMIC DNA]</scope>
    <source>
        <strain evidence="2 3">S9.3A</strain>
    </source>
</reference>
<dbReference type="AlphaFoldDB" id="A0A502CTB1"/>
<proteinExistence type="predicted"/>
<name>A0A502CTB1_9MICO</name>
<dbReference type="EMBL" id="RCZM01000003">
    <property type="protein sequence ID" value="TPG16865.1"/>
    <property type="molecule type" value="Genomic_DNA"/>
</dbReference>
<feature type="region of interest" description="Disordered" evidence="1">
    <location>
        <begin position="1"/>
        <end position="29"/>
    </location>
</feature>
<protein>
    <submittedName>
        <fullName evidence="2">Uncharacterized protein</fullName>
    </submittedName>
</protein>
<comment type="caution">
    <text evidence="2">The sequence shown here is derived from an EMBL/GenBank/DDBJ whole genome shotgun (WGS) entry which is preliminary data.</text>
</comment>
<accession>A0A502CTB1</accession>
<sequence length="79" mass="8345">MRRAIVARGHRGAATFGDNSTRTDEADGGPDRQFVAVFAEIDGLYVGKLLYVNAGESLSLQLHHEKTSGGGPCVRAVSS</sequence>